<name>A0A542XFM1_9MICO</name>
<sequence length="45" mass="4971">MTLAKTIRTRRQLARNRRALAQAISDASSPSMRADLIAAAQRQGF</sequence>
<comment type="caution">
    <text evidence="1">The sequence shown here is derived from an EMBL/GenBank/DDBJ whole genome shotgun (WGS) entry which is preliminary data.</text>
</comment>
<dbReference type="EMBL" id="VFOK01000001">
    <property type="protein sequence ID" value="TQL34624.1"/>
    <property type="molecule type" value="Genomic_DNA"/>
</dbReference>
<evidence type="ECO:0000313" key="1">
    <source>
        <dbReference type="EMBL" id="TQL34624.1"/>
    </source>
</evidence>
<evidence type="ECO:0000313" key="2">
    <source>
        <dbReference type="Proteomes" id="UP000318336"/>
    </source>
</evidence>
<reference evidence="1 2" key="1">
    <citation type="submission" date="2019-06" db="EMBL/GenBank/DDBJ databases">
        <title>Sequencing the genomes of 1000 actinobacteria strains.</title>
        <authorList>
            <person name="Klenk H.-P."/>
        </authorList>
    </citation>
    <scope>NUCLEOTIDE SEQUENCE [LARGE SCALE GENOMIC DNA]</scope>
    <source>
        <strain evidence="1 2">DSM 24617</strain>
    </source>
</reference>
<dbReference type="AlphaFoldDB" id="A0A542XFM1"/>
<proteinExistence type="predicted"/>
<dbReference type="RefSeq" id="WP_170206891.1">
    <property type="nucleotide sequence ID" value="NZ_CAJTBP010000001.1"/>
</dbReference>
<keyword evidence="2" id="KW-1185">Reference proteome</keyword>
<accession>A0A542XFM1</accession>
<protein>
    <submittedName>
        <fullName evidence="1">Uncharacterized protein</fullName>
    </submittedName>
</protein>
<dbReference type="Proteomes" id="UP000318336">
    <property type="component" value="Unassembled WGS sequence"/>
</dbReference>
<gene>
    <name evidence="1" type="ORF">FB554_2800</name>
</gene>
<organism evidence="1 2">
    <name type="scientific">Barrientosiimonas humi</name>
    <dbReference type="NCBI Taxonomy" id="999931"/>
    <lineage>
        <taxon>Bacteria</taxon>
        <taxon>Bacillati</taxon>
        <taxon>Actinomycetota</taxon>
        <taxon>Actinomycetes</taxon>
        <taxon>Micrococcales</taxon>
        <taxon>Dermacoccaceae</taxon>
        <taxon>Barrientosiimonas</taxon>
    </lineage>
</organism>